<reference evidence="13 14" key="1">
    <citation type="submission" date="2015-11" db="EMBL/GenBank/DDBJ databases">
        <title>Genomic analysis of 38 Legionella species identifies large and diverse effector repertoires.</title>
        <authorList>
            <person name="Burstein D."/>
            <person name="Amaro F."/>
            <person name="Zusman T."/>
            <person name="Lifshitz Z."/>
            <person name="Cohen O."/>
            <person name="Gilbert J.A."/>
            <person name="Pupko T."/>
            <person name="Shuman H.A."/>
            <person name="Segal G."/>
        </authorList>
    </citation>
    <scope>NUCLEOTIDE SEQUENCE [LARGE SCALE GENOMIC DNA]</scope>
    <source>
        <strain evidence="13 14">ATCC 49655</strain>
    </source>
</reference>
<dbReference type="PANTHER" id="PTHR10381">
    <property type="entry name" value="ATP-DEPENDENT CLP PROTEASE PROTEOLYTIC SUBUNIT"/>
    <property type="match status" value="1"/>
</dbReference>
<keyword evidence="14" id="KW-1185">Reference proteome</keyword>
<evidence type="ECO:0000256" key="8">
    <source>
        <dbReference type="PROSITE-ProRule" id="PRU10085"/>
    </source>
</evidence>
<evidence type="ECO:0000256" key="3">
    <source>
        <dbReference type="ARBA" id="ARBA00022670"/>
    </source>
</evidence>
<dbReference type="Proteomes" id="UP000054600">
    <property type="component" value="Unassembled WGS sequence"/>
</dbReference>
<dbReference type="InterPro" id="IPR033135">
    <property type="entry name" value="ClpP_His_AS"/>
</dbReference>
<dbReference type="GO" id="GO:0005737">
    <property type="term" value="C:cytoplasm"/>
    <property type="evidence" value="ECO:0007669"/>
    <property type="project" value="UniProtKB-SubCell"/>
</dbReference>
<organism evidence="13 14">
    <name type="scientific">Legionella shakespearei DSM 23087</name>
    <dbReference type="NCBI Taxonomy" id="1122169"/>
    <lineage>
        <taxon>Bacteria</taxon>
        <taxon>Pseudomonadati</taxon>
        <taxon>Pseudomonadota</taxon>
        <taxon>Gammaproteobacteria</taxon>
        <taxon>Legionellales</taxon>
        <taxon>Legionellaceae</taxon>
        <taxon>Legionella</taxon>
    </lineage>
</organism>
<dbReference type="Pfam" id="PF00574">
    <property type="entry name" value="CLP_protease"/>
    <property type="match status" value="1"/>
</dbReference>
<dbReference type="PATRIC" id="fig|1122169.6.peg.404"/>
<comment type="catalytic activity">
    <reaction evidence="6 7 9">
        <text>Hydrolysis of proteins to small peptides in the presence of ATP and magnesium. alpha-casein is the usual test substrate. In the absence of ATP, only oligopeptides shorter than five residues are hydrolyzed (such as succinyl-Leu-Tyr-|-NHMec, and Leu-Tyr-Leu-|-Tyr-Trp, in which cleavage of the -Tyr-|-Leu- and -Tyr-|-Trp bonds also occurs).</text>
        <dbReference type="EC" id="3.4.21.92"/>
    </reaction>
</comment>
<dbReference type="NCBIfam" id="TIGR00493">
    <property type="entry name" value="clpP"/>
    <property type="match status" value="1"/>
</dbReference>
<accession>A0A0W0Z797</accession>
<dbReference type="OrthoDB" id="9802800at2"/>
<dbReference type="GO" id="GO:0004252">
    <property type="term" value="F:serine-type endopeptidase activity"/>
    <property type="evidence" value="ECO:0007669"/>
    <property type="project" value="UniProtKB-UniRule"/>
</dbReference>
<comment type="function">
    <text evidence="7 11">Cleaves peptides in various proteins in a process that requires ATP hydrolysis. Has a chymotrypsin-like activity. Plays a major role in the degradation of misfolded proteins.</text>
</comment>
<dbReference type="eggNOG" id="COG0740">
    <property type="taxonomic scope" value="Bacteria"/>
</dbReference>
<dbReference type="PANTHER" id="PTHR10381:SF70">
    <property type="entry name" value="ATP-DEPENDENT CLP PROTEASE PROTEOLYTIC SUBUNIT"/>
    <property type="match status" value="1"/>
</dbReference>
<evidence type="ECO:0000313" key="13">
    <source>
        <dbReference type="EMBL" id="KTD64989.1"/>
    </source>
</evidence>
<dbReference type="InterPro" id="IPR023562">
    <property type="entry name" value="ClpP/TepA"/>
</dbReference>
<comment type="similarity">
    <text evidence="1 7 12">Belongs to the peptidase S14 family.</text>
</comment>
<dbReference type="InterPro" id="IPR029045">
    <property type="entry name" value="ClpP/crotonase-like_dom_sf"/>
</dbReference>
<dbReference type="PROSITE" id="PS00382">
    <property type="entry name" value="CLP_PROTEASE_HIS"/>
    <property type="match status" value="1"/>
</dbReference>
<evidence type="ECO:0000256" key="9">
    <source>
        <dbReference type="PROSITE-ProRule" id="PRU10086"/>
    </source>
</evidence>
<comment type="subunit">
    <text evidence="7">Fourteen ClpP subunits assemble into 2 heptameric rings which stack back to back to give a disk-like structure with a central cavity, resembling the structure of eukaryotic proteasomes.</text>
</comment>
<keyword evidence="5 7" id="KW-0720">Serine protease</keyword>
<evidence type="ECO:0000256" key="11">
    <source>
        <dbReference type="RuleBase" id="RU000550"/>
    </source>
</evidence>
<dbReference type="InterPro" id="IPR001907">
    <property type="entry name" value="ClpP"/>
</dbReference>
<dbReference type="PROSITE" id="PS00381">
    <property type="entry name" value="CLP_PROTEASE_SER"/>
    <property type="match status" value="1"/>
</dbReference>
<feature type="active site" evidence="7 9">
    <location>
        <position position="135"/>
    </location>
</feature>
<evidence type="ECO:0000256" key="2">
    <source>
        <dbReference type="ARBA" id="ARBA00022490"/>
    </source>
</evidence>
<dbReference type="HAMAP" id="MF_00444">
    <property type="entry name" value="ClpP"/>
    <property type="match status" value="1"/>
</dbReference>
<dbReference type="PRINTS" id="PR00127">
    <property type="entry name" value="CLPPROTEASEP"/>
</dbReference>
<keyword evidence="4 7" id="KW-0378">Hydrolase</keyword>
<comment type="subcellular location">
    <subcellularLocation>
        <location evidence="7">Cytoplasm</location>
    </subcellularLocation>
</comment>
<keyword evidence="3 7" id="KW-0645">Protease</keyword>
<gene>
    <name evidence="7 13" type="primary">clpP</name>
    <name evidence="13" type="ORF">Lsha_0358</name>
</gene>
<evidence type="ECO:0000256" key="12">
    <source>
        <dbReference type="RuleBase" id="RU003567"/>
    </source>
</evidence>
<protein>
    <recommendedName>
        <fullName evidence="7 12">ATP-dependent Clp protease proteolytic subunit</fullName>
        <ecNumber evidence="7 10">3.4.21.92</ecNumber>
    </recommendedName>
    <alternativeName>
        <fullName evidence="7">Endopeptidase Clp</fullName>
    </alternativeName>
</protein>
<dbReference type="GO" id="GO:0004176">
    <property type="term" value="F:ATP-dependent peptidase activity"/>
    <property type="evidence" value="ECO:0007669"/>
    <property type="project" value="InterPro"/>
</dbReference>
<comment type="caution">
    <text evidence="13">The sequence shown here is derived from an EMBL/GenBank/DDBJ whole genome shotgun (WGS) entry which is preliminary data.</text>
</comment>
<evidence type="ECO:0000256" key="6">
    <source>
        <dbReference type="ARBA" id="ARBA00034021"/>
    </source>
</evidence>
<evidence type="ECO:0000256" key="7">
    <source>
        <dbReference type="HAMAP-Rule" id="MF_00444"/>
    </source>
</evidence>
<dbReference type="InterPro" id="IPR018215">
    <property type="entry name" value="ClpP_Ser_AS"/>
</dbReference>
<dbReference type="CDD" id="cd07017">
    <property type="entry name" value="S14_ClpP_2"/>
    <property type="match status" value="1"/>
</dbReference>
<dbReference type="Gene3D" id="3.90.226.10">
    <property type="entry name" value="2-enoyl-CoA Hydratase, Chain A, domain 1"/>
    <property type="match status" value="1"/>
</dbReference>
<dbReference type="NCBIfam" id="NF009205">
    <property type="entry name" value="PRK12553.1"/>
    <property type="match status" value="1"/>
</dbReference>
<proteinExistence type="inferred from homology"/>
<dbReference type="EC" id="3.4.21.92" evidence="7 10"/>
<evidence type="ECO:0000256" key="10">
    <source>
        <dbReference type="RuleBase" id="RU000549"/>
    </source>
</evidence>
<dbReference type="RefSeq" id="WP_018575879.1">
    <property type="nucleotide sequence ID" value="NZ_KB892381.1"/>
</dbReference>
<dbReference type="SUPFAM" id="SSF52096">
    <property type="entry name" value="ClpP/crotonase"/>
    <property type="match status" value="1"/>
</dbReference>
<feature type="active site" evidence="8">
    <location>
        <position position="110"/>
    </location>
</feature>
<evidence type="ECO:0000256" key="4">
    <source>
        <dbReference type="ARBA" id="ARBA00022801"/>
    </source>
</evidence>
<name>A0A0W0Z797_9GAMM</name>
<dbReference type="STRING" id="1122169.Lsha_0358"/>
<evidence type="ECO:0000256" key="1">
    <source>
        <dbReference type="ARBA" id="ARBA00007039"/>
    </source>
</evidence>
<dbReference type="FunFam" id="3.90.226.10:FF:000001">
    <property type="entry name" value="ATP-dependent Clp protease proteolytic subunit"/>
    <property type="match status" value="1"/>
</dbReference>
<keyword evidence="2 7" id="KW-0963">Cytoplasm</keyword>
<feature type="active site" description="Nucleophile" evidence="7">
    <location>
        <position position="110"/>
    </location>
</feature>
<dbReference type="AlphaFoldDB" id="A0A0W0Z797"/>
<dbReference type="GO" id="GO:0006515">
    <property type="term" value="P:protein quality control for misfolded or incompletely synthesized proteins"/>
    <property type="evidence" value="ECO:0007669"/>
    <property type="project" value="TreeGrafter"/>
</dbReference>
<sequence>MSGYSDNIIRSASGLVPMVIEQTSRGERSYDIYSRLLKERIIFLLGEVEDHMANLVVAQLLFLESENPEKDISIYINSPGGVVTAGLAIYDTMQFIKPDVSTLCIGQAASAAALLLCAGAEGKRFCLPNSRVMIHQPLGGYRGQATDIEIHARETLAVRERLNSIMAKHTKKTPDQIMRDTERDNFMSASQAADYGLIDKVLYDRELIISATE</sequence>
<evidence type="ECO:0000313" key="14">
    <source>
        <dbReference type="Proteomes" id="UP000054600"/>
    </source>
</evidence>
<dbReference type="GO" id="GO:0009368">
    <property type="term" value="C:endopeptidase Clp complex"/>
    <property type="evidence" value="ECO:0007669"/>
    <property type="project" value="TreeGrafter"/>
</dbReference>
<dbReference type="NCBIfam" id="NF001368">
    <property type="entry name" value="PRK00277.1"/>
    <property type="match status" value="1"/>
</dbReference>
<dbReference type="EMBL" id="LNYW01000016">
    <property type="protein sequence ID" value="KTD64989.1"/>
    <property type="molecule type" value="Genomic_DNA"/>
</dbReference>
<dbReference type="GO" id="GO:0051117">
    <property type="term" value="F:ATPase binding"/>
    <property type="evidence" value="ECO:0007669"/>
    <property type="project" value="TreeGrafter"/>
</dbReference>
<evidence type="ECO:0000256" key="5">
    <source>
        <dbReference type="ARBA" id="ARBA00022825"/>
    </source>
</evidence>